<keyword evidence="11" id="KW-1185">Reference proteome</keyword>
<evidence type="ECO:0000313" key="10">
    <source>
        <dbReference type="EMBL" id="KAF2758536.1"/>
    </source>
</evidence>
<feature type="transmembrane region" description="Helical" evidence="7">
    <location>
        <begin position="646"/>
        <end position="665"/>
    </location>
</feature>
<evidence type="ECO:0000256" key="3">
    <source>
        <dbReference type="ARBA" id="ARBA00022692"/>
    </source>
</evidence>
<gene>
    <name evidence="10" type="ORF">EJ05DRAFT_500055</name>
</gene>
<evidence type="ECO:0000256" key="1">
    <source>
        <dbReference type="ARBA" id="ARBA00004141"/>
    </source>
</evidence>
<feature type="transmembrane region" description="Helical" evidence="7">
    <location>
        <begin position="800"/>
        <end position="816"/>
    </location>
</feature>
<evidence type="ECO:0000259" key="9">
    <source>
        <dbReference type="PROSITE" id="PS51382"/>
    </source>
</evidence>
<feature type="transmembrane region" description="Helical" evidence="7">
    <location>
        <begin position="828"/>
        <end position="850"/>
    </location>
</feature>
<evidence type="ECO:0000313" key="11">
    <source>
        <dbReference type="Proteomes" id="UP000799437"/>
    </source>
</evidence>
<dbReference type="PROSITE" id="PS51382">
    <property type="entry name" value="SPX"/>
    <property type="match status" value="1"/>
</dbReference>
<proteinExistence type="inferred from homology"/>
<protein>
    <submittedName>
        <fullName evidence="10">EXS-domain-containing protein</fullName>
    </submittedName>
</protein>
<feature type="domain" description="SPX" evidence="9">
    <location>
        <begin position="1"/>
        <end position="507"/>
    </location>
</feature>
<dbReference type="OrthoDB" id="9970435at2759"/>
<feature type="transmembrane region" description="Helical" evidence="7">
    <location>
        <begin position="677"/>
        <end position="694"/>
    </location>
</feature>
<sequence>MKFAKELDRDAVPEWRSTYLNYKKGKKLLKAITRAQHAAGTTRSGSIRQRGTYRSSSTGAATAEGFVTDNAHLSQTSGTSLPEDANGSTPSRRRVAHSEPINVTASTDRTDHPPRSHTDETYDRSRNIPFTNATSERRDHTIRRPSRDRLGEPLHPERVPLNPDRNMQRGLRRYGSIIGSPSDGDPFTPERYLSQYDCGKPESIALPDPALDPNQVSPHLDPLKPTISRSDRRASFSLASYSSGRNAYEVGKTKALHPQHGHLPSRYRTLLTPTRTISSPHTTDNDRPLFKRVLSIGTRATSQMNDGTDVSLRNYREMELRESEFFRFLDLEVEKVEKFYNDRERDATARLDLLREQLHMMRELRIRWIVNHRNAERSENLNDMSSSNPEQSGTPSSQTTGVAVRVSHVLHVMRHGRLGKNSKAFRDLATPPALQSHPGEQSGVASDYTRTSSYRAAKRQLKIAFQEYYRSLDLLRSYALLNQKAFKKICKKFDKNVGAKIQHQYMSDKVNVRWFVRSDILERHIQDVEDLYSRYFEAGNRKVAISKLRIKANKRHDYSLSAGLSGAYLGIGLTTGILGLTEAHTFSLSTEVGVAENTSYLLQIYGGYLLLVLLSMMFGIASRFWTRHNINYSFIFEFDLRHHLDYREFFELPCLFFSFLGLTLYLNFNAALPEDMFIYWPVVLVGLTVVLLALPIPQLMHRSRIWLLYSSFRLLLPFWYSVEFRDFFLGDMLCSLTYVMGNIELFFCLYARGWTNNAQCNSRNSALLGFLTTVPGIIRAIQCGHRVYLTRKAWPQLYNLAKYFATIAFYMSLSLYRINQNTATKSIFITFATVNSVYCIFWDIFIDWSLGNPAAHPKYLRRTRGFKSGWPYYLASIVDPILRFNWIFYAIFGDEVQHSALLSFFVALSEVFRRGMWAIFRVENEHTMNVKLRQAHKDKPLPYKVSASVAPRISEETASDEARPTSPAQLEQASTRDSQRSGLHTVGTLLQTAHRADFQRRKKPEDDVEADSDDDDSEDSDEDVKDMESTEHNRL</sequence>
<feature type="compositionally biased region" description="Polar residues" evidence="6">
    <location>
        <begin position="966"/>
        <end position="982"/>
    </location>
</feature>
<dbReference type="InterPro" id="IPR004342">
    <property type="entry name" value="EXS_C"/>
</dbReference>
<dbReference type="GO" id="GO:0000822">
    <property type="term" value="F:inositol hexakisphosphate binding"/>
    <property type="evidence" value="ECO:0007669"/>
    <property type="project" value="TreeGrafter"/>
</dbReference>
<dbReference type="GO" id="GO:0016036">
    <property type="term" value="P:cellular response to phosphate starvation"/>
    <property type="evidence" value="ECO:0007669"/>
    <property type="project" value="TreeGrafter"/>
</dbReference>
<evidence type="ECO:0000256" key="4">
    <source>
        <dbReference type="ARBA" id="ARBA00022989"/>
    </source>
</evidence>
<feature type="compositionally biased region" description="Acidic residues" evidence="6">
    <location>
        <begin position="1006"/>
        <end position="1025"/>
    </location>
</feature>
<feature type="region of interest" description="Disordered" evidence="6">
    <location>
        <begin position="948"/>
        <end position="1035"/>
    </location>
</feature>
<feature type="region of interest" description="Disordered" evidence="6">
    <location>
        <begin position="36"/>
        <end position="167"/>
    </location>
</feature>
<organism evidence="10 11">
    <name type="scientific">Pseudovirgaria hyperparasitica</name>
    <dbReference type="NCBI Taxonomy" id="470096"/>
    <lineage>
        <taxon>Eukaryota</taxon>
        <taxon>Fungi</taxon>
        <taxon>Dikarya</taxon>
        <taxon>Ascomycota</taxon>
        <taxon>Pezizomycotina</taxon>
        <taxon>Dothideomycetes</taxon>
        <taxon>Dothideomycetes incertae sedis</taxon>
        <taxon>Acrospermales</taxon>
        <taxon>Acrospermaceae</taxon>
        <taxon>Pseudovirgaria</taxon>
    </lineage>
</organism>
<dbReference type="RefSeq" id="XP_033600987.1">
    <property type="nucleotide sequence ID" value="XM_033746933.1"/>
</dbReference>
<dbReference type="GeneID" id="54487987"/>
<dbReference type="EMBL" id="ML996571">
    <property type="protein sequence ID" value="KAF2758536.1"/>
    <property type="molecule type" value="Genomic_DNA"/>
</dbReference>
<evidence type="ECO:0000259" key="8">
    <source>
        <dbReference type="PROSITE" id="PS51380"/>
    </source>
</evidence>
<dbReference type="GO" id="GO:0005886">
    <property type="term" value="C:plasma membrane"/>
    <property type="evidence" value="ECO:0007669"/>
    <property type="project" value="TreeGrafter"/>
</dbReference>
<feature type="compositionally biased region" description="Polar residues" evidence="6">
    <location>
        <begin position="71"/>
        <end position="90"/>
    </location>
</feature>
<comment type="similarity">
    <text evidence="2">Belongs to the SYG1 (TC 2.A.94) family.</text>
</comment>
<dbReference type="Proteomes" id="UP000799437">
    <property type="component" value="Unassembled WGS sequence"/>
</dbReference>
<dbReference type="PROSITE" id="PS51380">
    <property type="entry name" value="EXS"/>
    <property type="match status" value="1"/>
</dbReference>
<keyword evidence="5 7" id="KW-0472">Membrane</keyword>
<keyword evidence="4 7" id="KW-1133">Transmembrane helix</keyword>
<dbReference type="PANTHER" id="PTHR10783:SF103">
    <property type="entry name" value="SOLUTE CARRIER FAMILY 53 MEMBER 1"/>
    <property type="match status" value="1"/>
</dbReference>
<feature type="compositionally biased region" description="Polar residues" evidence="6">
    <location>
        <begin position="39"/>
        <end position="60"/>
    </location>
</feature>
<dbReference type="GO" id="GO:0006817">
    <property type="term" value="P:phosphate ion transport"/>
    <property type="evidence" value="ECO:0007669"/>
    <property type="project" value="TreeGrafter"/>
</dbReference>
<feature type="transmembrane region" description="Helical" evidence="7">
    <location>
        <begin position="558"/>
        <end position="580"/>
    </location>
</feature>
<feature type="compositionally biased region" description="Basic and acidic residues" evidence="6">
    <location>
        <begin position="994"/>
        <end position="1005"/>
    </location>
</feature>
<feature type="transmembrane region" description="Helical" evidence="7">
    <location>
        <begin position="600"/>
        <end position="625"/>
    </location>
</feature>
<evidence type="ECO:0000256" key="2">
    <source>
        <dbReference type="ARBA" id="ARBA00009665"/>
    </source>
</evidence>
<dbReference type="AlphaFoldDB" id="A0A6A6W9J0"/>
<feature type="region of interest" description="Disordered" evidence="6">
    <location>
        <begin position="379"/>
        <end position="401"/>
    </location>
</feature>
<comment type="subcellular location">
    <subcellularLocation>
        <location evidence="1">Membrane</location>
        <topology evidence="1">Multi-pass membrane protein</topology>
    </subcellularLocation>
</comment>
<reference evidence="10" key="1">
    <citation type="journal article" date="2020" name="Stud. Mycol.">
        <title>101 Dothideomycetes genomes: a test case for predicting lifestyles and emergence of pathogens.</title>
        <authorList>
            <person name="Haridas S."/>
            <person name="Albert R."/>
            <person name="Binder M."/>
            <person name="Bloem J."/>
            <person name="Labutti K."/>
            <person name="Salamov A."/>
            <person name="Andreopoulos B."/>
            <person name="Baker S."/>
            <person name="Barry K."/>
            <person name="Bills G."/>
            <person name="Bluhm B."/>
            <person name="Cannon C."/>
            <person name="Castanera R."/>
            <person name="Culley D."/>
            <person name="Daum C."/>
            <person name="Ezra D."/>
            <person name="Gonzalez J."/>
            <person name="Henrissat B."/>
            <person name="Kuo A."/>
            <person name="Liang C."/>
            <person name="Lipzen A."/>
            <person name="Lutzoni F."/>
            <person name="Magnuson J."/>
            <person name="Mondo S."/>
            <person name="Nolan M."/>
            <person name="Ohm R."/>
            <person name="Pangilinan J."/>
            <person name="Park H.-J."/>
            <person name="Ramirez L."/>
            <person name="Alfaro M."/>
            <person name="Sun H."/>
            <person name="Tritt A."/>
            <person name="Yoshinaga Y."/>
            <person name="Zwiers L.-H."/>
            <person name="Turgeon B."/>
            <person name="Goodwin S."/>
            <person name="Spatafora J."/>
            <person name="Crous P."/>
            <person name="Grigoriev I."/>
        </authorList>
    </citation>
    <scope>NUCLEOTIDE SEQUENCE</scope>
    <source>
        <strain evidence="10">CBS 121739</strain>
    </source>
</reference>
<evidence type="ECO:0000256" key="6">
    <source>
        <dbReference type="SAM" id="MobiDB-lite"/>
    </source>
</evidence>
<feature type="domain" description="EXS" evidence="8">
    <location>
        <begin position="759"/>
        <end position="953"/>
    </location>
</feature>
<dbReference type="GO" id="GO:0005794">
    <property type="term" value="C:Golgi apparatus"/>
    <property type="evidence" value="ECO:0007669"/>
    <property type="project" value="TreeGrafter"/>
</dbReference>
<accession>A0A6A6W9J0</accession>
<dbReference type="InterPro" id="IPR004331">
    <property type="entry name" value="SPX_dom"/>
</dbReference>
<feature type="transmembrane region" description="Helical" evidence="7">
    <location>
        <begin position="706"/>
        <end position="722"/>
    </location>
</feature>
<feature type="compositionally biased region" description="Basic and acidic residues" evidence="6">
    <location>
        <begin position="145"/>
        <end position="158"/>
    </location>
</feature>
<name>A0A6A6W9J0_9PEZI</name>
<feature type="compositionally biased region" description="Basic and acidic residues" evidence="6">
    <location>
        <begin position="1026"/>
        <end position="1035"/>
    </location>
</feature>
<keyword evidence="3 7" id="KW-0812">Transmembrane</keyword>
<dbReference type="CDD" id="cd14475">
    <property type="entry name" value="SPX_SYG1_like"/>
    <property type="match status" value="1"/>
</dbReference>
<dbReference type="Pfam" id="PF03105">
    <property type="entry name" value="SPX"/>
    <property type="match status" value="1"/>
</dbReference>
<evidence type="ECO:0000256" key="5">
    <source>
        <dbReference type="ARBA" id="ARBA00023136"/>
    </source>
</evidence>
<feature type="compositionally biased region" description="Basic and acidic residues" evidence="6">
    <location>
        <begin position="108"/>
        <end position="126"/>
    </location>
</feature>
<feature type="compositionally biased region" description="Polar residues" evidence="6">
    <location>
        <begin position="381"/>
        <end position="401"/>
    </location>
</feature>
<evidence type="ECO:0000256" key="7">
    <source>
        <dbReference type="SAM" id="Phobius"/>
    </source>
</evidence>
<feature type="transmembrane region" description="Helical" evidence="7">
    <location>
        <begin position="728"/>
        <end position="754"/>
    </location>
</feature>
<feature type="transmembrane region" description="Helical" evidence="7">
    <location>
        <begin position="766"/>
        <end position="788"/>
    </location>
</feature>
<dbReference type="Pfam" id="PF03124">
    <property type="entry name" value="EXS"/>
    <property type="match status" value="1"/>
</dbReference>
<dbReference type="PANTHER" id="PTHR10783">
    <property type="entry name" value="XENOTROPIC AND POLYTROPIC RETROVIRUS RECEPTOR 1-RELATED"/>
    <property type="match status" value="1"/>
</dbReference>